<dbReference type="AlphaFoldDB" id="A0A7T8H2U6"/>
<evidence type="ECO:0000313" key="2">
    <source>
        <dbReference type="Proteomes" id="UP000595437"/>
    </source>
</evidence>
<dbReference type="EMBL" id="CP045900">
    <property type="protein sequence ID" value="QQP42497.1"/>
    <property type="molecule type" value="Genomic_DNA"/>
</dbReference>
<dbReference type="Proteomes" id="UP000595437">
    <property type="component" value="Chromosome 11"/>
</dbReference>
<name>A0A7T8H2U6_CALRO</name>
<accession>A0A7T8H2U6</accession>
<protein>
    <submittedName>
        <fullName evidence="1">Uncharacterized protein</fullName>
    </submittedName>
</protein>
<reference evidence="2" key="1">
    <citation type="submission" date="2021-01" db="EMBL/GenBank/DDBJ databases">
        <title>Caligus Genome Assembly.</title>
        <authorList>
            <person name="Gallardo-Escarate C."/>
        </authorList>
    </citation>
    <scope>NUCLEOTIDE SEQUENCE [LARGE SCALE GENOMIC DNA]</scope>
</reference>
<sequence length="97" mass="11403">MQSSSSDKVTKAFILLYLGEILSNEVYLEFLSSLFTRSKLYRIVPRRVFKSLDINYKELQKHILNTSRIPKKDSTIEIDVVLNYLKDKNMLKLSEML</sequence>
<proteinExistence type="predicted"/>
<keyword evidence="2" id="KW-1185">Reference proteome</keyword>
<gene>
    <name evidence="1" type="ORF">FKW44_017184</name>
</gene>
<evidence type="ECO:0000313" key="1">
    <source>
        <dbReference type="EMBL" id="QQP42497.1"/>
    </source>
</evidence>
<organism evidence="1 2">
    <name type="scientific">Caligus rogercresseyi</name>
    <name type="common">Sea louse</name>
    <dbReference type="NCBI Taxonomy" id="217165"/>
    <lineage>
        <taxon>Eukaryota</taxon>
        <taxon>Metazoa</taxon>
        <taxon>Ecdysozoa</taxon>
        <taxon>Arthropoda</taxon>
        <taxon>Crustacea</taxon>
        <taxon>Multicrustacea</taxon>
        <taxon>Hexanauplia</taxon>
        <taxon>Copepoda</taxon>
        <taxon>Siphonostomatoida</taxon>
        <taxon>Caligidae</taxon>
        <taxon>Caligus</taxon>
    </lineage>
</organism>